<keyword evidence="2" id="KW-0689">Ribosomal protein</keyword>
<dbReference type="SUPFAM" id="SSF52833">
    <property type="entry name" value="Thioredoxin-like"/>
    <property type="match status" value="1"/>
</dbReference>
<proteinExistence type="predicted"/>
<keyword evidence="4" id="KW-0687">Ribonucleoprotein</keyword>
<dbReference type="EMBL" id="MU857634">
    <property type="protein sequence ID" value="KAK4248676.1"/>
    <property type="molecule type" value="Genomic_DNA"/>
</dbReference>
<evidence type="ECO:0000256" key="3">
    <source>
        <dbReference type="ARBA" id="ARBA00023128"/>
    </source>
</evidence>
<dbReference type="GO" id="GO:0005739">
    <property type="term" value="C:mitochondrion"/>
    <property type="evidence" value="ECO:0007669"/>
    <property type="project" value="UniProtKB-SubCell"/>
</dbReference>
<evidence type="ECO:0000256" key="4">
    <source>
        <dbReference type="ARBA" id="ARBA00023274"/>
    </source>
</evidence>
<name>A0AAN7CVA7_9PEZI</name>
<feature type="domain" description="Ribosomal protein/NADH dehydrogenase" evidence="6">
    <location>
        <begin position="44"/>
        <end position="147"/>
    </location>
</feature>
<dbReference type="InterPro" id="IPR036249">
    <property type="entry name" value="Thioredoxin-like_sf"/>
</dbReference>
<evidence type="ECO:0000256" key="1">
    <source>
        <dbReference type="ARBA" id="ARBA00004173"/>
    </source>
</evidence>
<comment type="subcellular location">
    <subcellularLocation>
        <location evidence="1">Mitochondrion</location>
    </subcellularLocation>
</comment>
<dbReference type="PANTHER" id="PTHR13274">
    <property type="entry name" value="MITOCHONDRIAL RIBOSOMAL PROTEIN S25"/>
    <property type="match status" value="1"/>
</dbReference>
<evidence type="ECO:0000256" key="5">
    <source>
        <dbReference type="SAM" id="MobiDB-lite"/>
    </source>
</evidence>
<dbReference type="Proteomes" id="UP001303647">
    <property type="component" value="Unassembled WGS sequence"/>
</dbReference>
<comment type="caution">
    <text evidence="7">The sequence shown here is derived from an EMBL/GenBank/DDBJ whole genome shotgun (WGS) entry which is preliminary data.</text>
</comment>
<evidence type="ECO:0000313" key="7">
    <source>
        <dbReference type="EMBL" id="KAK4248676.1"/>
    </source>
</evidence>
<dbReference type="GO" id="GO:0005840">
    <property type="term" value="C:ribosome"/>
    <property type="evidence" value="ECO:0007669"/>
    <property type="project" value="UniProtKB-KW"/>
</dbReference>
<dbReference type="InterPro" id="IPR007741">
    <property type="entry name" value="Ribosomal_mL43/mS25/NADH_DH"/>
</dbReference>
<dbReference type="Pfam" id="PF05047">
    <property type="entry name" value="L51_S25_CI-B8"/>
    <property type="match status" value="1"/>
</dbReference>
<dbReference type="GO" id="GO:1990904">
    <property type="term" value="C:ribonucleoprotein complex"/>
    <property type="evidence" value="ECO:0007669"/>
    <property type="project" value="UniProtKB-KW"/>
</dbReference>
<organism evidence="7 8">
    <name type="scientific">Corynascus novoguineensis</name>
    <dbReference type="NCBI Taxonomy" id="1126955"/>
    <lineage>
        <taxon>Eukaryota</taxon>
        <taxon>Fungi</taxon>
        <taxon>Dikarya</taxon>
        <taxon>Ascomycota</taxon>
        <taxon>Pezizomycotina</taxon>
        <taxon>Sordariomycetes</taxon>
        <taxon>Sordariomycetidae</taxon>
        <taxon>Sordariales</taxon>
        <taxon>Chaetomiaceae</taxon>
        <taxon>Corynascus</taxon>
    </lineage>
</organism>
<reference evidence="7" key="2">
    <citation type="submission" date="2023-05" db="EMBL/GenBank/DDBJ databases">
        <authorList>
            <consortium name="Lawrence Berkeley National Laboratory"/>
            <person name="Steindorff A."/>
            <person name="Hensen N."/>
            <person name="Bonometti L."/>
            <person name="Westerberg I."/>
            <person name="Brannstrom I.O."/>
            <person name="Guillou S."/>
            <person name="Cros-Aarteil S."/>
            <person name="Calhoun S."/>
            <person name="Haridas S."/>
            <person name="Kuo A."/>
            <person name="Mondo S."/>
            <person name="Pangilinan J."/>
            <person name="Riley R."/>
            <person name="Labutti K."/>
            <person name="Andreopoulos B."/>
            <person name="Lipzen A."/>
            <person name="Chen C."/>
            <person name="Yanf M."/>
            <person name="Daum C."/>
            <person name="Ng V."/>
            <person name="Clum A."/>
            <person name="Ohm R."/>
            <person name="Martin F."/>
            <person name="Silar P."/>
            <person name="Natvig D."/>
            <person name="Lalanne C."/>
            <person name="Gautier V."/>
            <person name="Ament-Velasquez S.L."/>
            <person name="Kruys A."/>
            <person name="Hutchinson M.I."/>
            <person name="Powell A.J."/>
            <person name="Barry K."/>
            <person name="Miller A.N."/>
            <person name="Grigoriev I.V."/>
            <person name="Debuchy R."/>
            <person name="Gladieux P."/>
            <person name="Thoren M.H."/>
            <person name="Johannesson H."/>
        </authorList>
    </citation>
    <scope>NUCLEOTIDE SEQUENCE</scope>
    <source>
        <strain evidence="7">CBS 359.72</strain>
    </source>
</reference>
<keyword evidence="3" id="KW-0496">Mitochondrion</keyword>
<keyword evidence="8" id="KW-1185">Reference proteome</keyword>
<dbReference type="SMART" id="SM00916">
    <property type="entry name" value="L51_S25_CI-B8"/>
    <property type="match status" value="1"/>
</dbReference>
<reference evidence="7" key="1">
    <citation type="journal article" date="2023" name="Mol. Phylogenet. Evol.">
        <title>Genome-scale phylogeny and comparative genomics of the fungal order Sordariales.</title>
        <authorList>
            <person name="Hensen N."/>
            <person name="Bonometti L."/>
            <person name="Westerberg I."/>
            <person name="Brannstrom I.O."/>
            <person name="Guillou S."/>
            <person name="Cros-Aarteil S."/>
            <person name="Calhoun S."/>
            <person name="Haridas S."/>
            <person name="Kuo A."/>
            <person name="Mondo S."/>
            <person name="Pangilinan J."/>
            <person name="Riley R."/>
            <person name="LaButti K."/>
            <person name="Andreopoulos B."/>
            <person name="Lipzen A."/>
            <person name="Chen C."/>
            <person name="Yan M."/>
            <person name="Daum C."/>
            <person name="Ng V."/>
            <person name="Clum A."/>
            <person name="Steindorff A."/>
            <person name="Ohm R.A."/>
            <person name="Martin F."/>
            <person name="Silar P."/>
            <person name="Natvig D.O."/>
            <person name="Lalanne C."/>
            <person name="Gautier V."/>
            <person name="Ament-Velasquez S.L."/>
            <person name="Kruys A."/>
            <person name="Hutchinson M.I."/>
            <person name="Powell A.J."/>
            <person name="Barry K."/>
            <person name="Miller A.N."/>
            <person name="Grigoriev I.V."/>
            <person name="Debuchy R."/>
            <person name="Gladieux P."/>
            <person name="Hiltunen Thoren M."/>
            <person name="Johannesson H."/>
        </authorList>
    </citation>
    <scope>NUCLEOTIDE SEQUENCE</scope>
    <source>
        <strain evidence="7">CBS 359.72</strain>
    </source>
</reference>
<accession>A0AAN7CVA7</accession>
<sequence length="204" mass="22831">MVNVLRRLNKLTAVIPQLVRLRNGPGAAMLPQDVTRIHMEFAHRINQGHMGPRVFFREALPRLKYWNPAVPMVVNRSYDQSGPATLTLYFREPGATLPSDLPQPSSSTQGLAKAPAPAEGERALTIDMKNRRSEAILKEFMEKSGAVSVKMSPEDEAIMREVEERERIGAIDRERIRKLNEAAKREKQMIAQAHSEAAAIKAAL</sequence>
<dbReference type="AlphaFoldDB" id="A0AAN7CVA7"/>
<feature type="region of interest" description="Disordered" evidence="5">
    <location>
        <begin position="95"/>
        <end position="119"/>
    </location>
</feature>
<dbReference type="InterPro" id="IPR040049">
    <property type="entry name" value="Ribosomal_mS25/mL61"/>
</dbReference>
<gene>
    <name evidence="7" type="ORF">C7999DRAFT_13397</name>
</gene>
<evidence type="ECO:0000256" key="2">
    <source>
        <dbReference type="ARBA" id="ARBA00022980"/>
    </source>
</evidence>
<evidence type="ECO:0000313" key="8">
    <source>
        <dbReference type="Proteomes" id="UP001303647"/>
    </source>
</evidence>
<dbReference type="GO" id="GO:0003735">
    <property type="term" value="F:structural constituent of ribosome"/>
    <property type="evidence" value="ECO:0007669"/>
    <property type="project" value="InterPro"/>
</dbReference>
<dbReference type="PANTHER" id="PTHR13274:SF2">
    <property type="entry name" value="SMALL RIBOSOMAL SUBUNIT PROTEIN MS25"/>
    <property type="match status" value="1"/>
</dbReference>
<protein>
    <submittedName>
        <fullName evidence="7">CI-B8 domain-containing protein</fullName>
    </submittedName>
</protein>
<evidence type="ECO:0000259" key="6">
    <source>
        <dbReference type="SMART" id="SM00916"/>
    </source>
</evidence>